<dbReference type="Pfam" id="PF07532">
    <property type="entry name" value="Big_4"/>
    <property type="match status" value="1"/>
</dbReference>
<reference evidence="10" key="1">
    <citation type="submission" date="2016-08" db="EMBL/GenBank/DDBJ databases">
        <title>Complete Genome Seqeunce of Paenibacillus sp. BIHB 4019 from tea rhizoplane.</title>
        <authorList>
            <person name="Thakur R."/>
            <person name="Swarnkar M.K."/>
            <person name="Gulati A."/>
        </authorList>
    </citation>
    <scope>NUCLEOTIDE SEQUENCE [LARGE SCALE GENOMIC DNA]</scope>
    <source>
        <strain evidence="10">BIHB4019</strain>
    </source>
</reference>
<dbReference type="SUPFAM" id="SSF51011">
    <property type="entry name" value="Glycosyl hydrolase domain"/>
    <property type="match status" value="1"/>
</dbReference>
<feature type="domain" description="SLH" evidence="9">
    <location>
        <begin position="1660"/>
        <end position="1718"/>
    </location>
</feature>
<dbReference type="Gene3D" id="3.20.20.80">
    <property type="entry name" value="Glycosidases"/>
    <property type="match status" value="1"/>
</dbReference>
<keyword evidence="4 8" id="KW-0732">Signal</keyword>
<dbReference type="InterPro" id="IPR046780">
    <property type="entry name" value="aBig_2"/>
</dbReference>
<evidence type="ECO:0000259" key="9">
    <source>
        <dbReference type="PROSITE" id="PS51272"/>
    </source>
</evidence>
<dbReference type="InterPro" id="IPR011081">
    <property type="entry name" value="Big_4"/>
</dbReference>
<feature type="signal peptide" evidence="8">
    <location>
        <begin position="1"/>
        <end position="31"/>
    </location>
</feature>
<evidence type="ECO:0000256" key="2">
    <source>
        <dbReference type="ARBA" id="ARBA00007186"/>
    </source>
</evidence>
<dbReference type="Pfam" id="PF06964">
    <property type="entry name" value="Alpha-L-AF_C"/>
    <property type="match status" value="1"/>
</dbReference>
<evidence type="ECO:0000256" key="7">
    <source>
        <dbReference type="SAM" id="MobiDB-lite"/>
    </source>
</evidence>
<dbReference type="InterPro" id="IPR010496">
    <property type="entry name" value="AL/BT2_dom"/>
</dbReference>
<dbReference type="Pfam" id="PF00395">
    <property type="entry name" value="SLH"/>
    <property type="match status" value="3"/>
</dbReference>
<feature type="compositionally biased region" description="Low complexity" evidence="7">
    <location>
        <begin position="1309"/>
        <end position="1342"/>
    </location>
</feature>
<dbReference type="InterPro" id="IPR008979">
    <property type="entry name" value="Galactose-bd-like_sf"/>
</dbReference>
<evidence type="ECO:0000313" key="10">
    <source>
        <dbReference type="EMBL" id="ANY67885.1"/>
    </source>
</evidence>
<evidence type="ECO:0000256" key="3">
    <source>
        <dbReference type="ARBA" id="ARBA00012670"/>
    </source>
</evidence>
<feature type="chain" id="PRO_5008534920" description="non-reducing end alpha-L-arabinofuranosidase" evidence="8">
    <location>
        <begin position="32"/>
        <end position="1718"/>
    </location>
</feature>
<dbReference type="Gene3D" id="2.60.120.260">
    <property type="entry name" value="Galactose-binding domain-like"/>
    <property type="match status" value="1"/>
</dbReference>
<keyword evidence="5" id="KW-0378">Hydrolase</keyword>
<evidence type="ECO:0000256" key="1">
    <source>
        <dbReference type="ARBA" id="ARBA00001462"/>
    </source>
</evidence>
<keyword evidence="6" id="KW-0325">Glycoprotein</keyword>
<protein>
    <recommendedName>
        <fullName evidence="3">non-reducing end alpha-L-arabinofuranosidase</fullName>
        <ecNumber evidence="3">3.2.1.55</ecNumber>
    </recommendedName>
</protein>
<evidence type="ECO:0000256" key="8">
    <source>
        <dbReference type="SAM" id="SignalP"/>
    </source>
</evidence>
<dbReference type="InterPro" id="IPR017853">
    <property type="entry name" value="GH"/>
</dbReference>
<name>A0A1B2DJM7_9BACL</name>
<dbReference type="Pfam" id="PF20578">
    <property type="entry name" value="aBig_2"/>
    <property type="match status" value="1"/>
</dbReference>
<organism evidence="10">
    <name type="scientific">Paenibacillus sp. BIHB 4019</name>
    <dbReference type="NCBI Taxonomy" id="1870819"/>
    <lineage>
        <taxon>Bacteria</taxon>
        <taxon>Bacillati</taxon>
        <taxon>Bacillota</taxon>
        <taxon>Bacilli</taxon>
        <taxon>Bacillales</taxon>
        <taxon>Paenibacillaceae</taxon>
        <taxon>Paenibacillus</taxon>
    </lineage>
</organism>
<evidence type="ECO:0000256" key="6">
    <source>
        <dbReference type="ARBA" id="ARBA00023180"/>
    </source>
</evidence>
<dbReference type="InterPro" id="IPR010720">
    <property type="entry name" value="Alpha-L-AF_C"/>
</dbReference>
<gene>
    <name evidence="10" type="ORF">BBD42_16460</name>
</gene>
<evidence type="ECO:0000256" key="4">
    <source>
        <dbReference type="ARBA" id="ARBA00022729"/>
    </source>
</evidence>
<dbReference type="EMBL" id="CP016808">
    <property type="protein sequence ID" value="ANY67885.1"/>
    <property type="molecule type" value="Genomic_DNA"/>
</dbReference>
<dbReference type="InterPro" id="IPR013320">
    <property type="entry name" value="ConA-like_dom_sf"/>
</dbReference>
<dbReference type="SMART" id="SM00813">
    <property type="entry name" value="Alpha-L-AF_C"/>
    <property type="match status" value="1"/>
</dbReference>
<feature type="compositionally biased region" description="Pro residues" evidence="7">
    <location>
        <begin position="1296"/>
        <end position="1308"/>
    </location>
</feature>
<dbReference type="InterPro" id="IPR001119">
    <property type="entry name" value="SLH_dom"/>
</dbReference>
<feature type="compositionally biased region" description="Pro residues" evidence="7">
    <location>
        <begin position="1272"/>
        <end position="1288"/>
    </location>
</feature>
<comment type="similarity">
    <text evidence="2">Belongs to the glycosyl hydrolase 51 family.</text>
</comment>
<accession>A0A1B2DJM7</accession>
<feature type="domain" description="SLH" evidence="9">
    <location>
        <begin position="1595"/>
        <end position="1658"/>
    </location>
</feature>
<feature type="region of interest" description="Disordered" evidence="7">
    <location>
        <begin position="1266"/>
        <end position="1347"/>
    </location>
</feature>
<dbReference type="Pfam" id="PF13385">
    <property type="entry name" value="Laminin_G_3"/>
    <property type="match status" value="1"/>
</dbReference>
<dbReference type="Pfam" id="PF06439">
    <property type="entry name" value="3keto-disac_hyd"/>
    <property type="match status" value="1"/>
</dbReference>
<feature type="domain" description="SLH" evidence="9">
    <location>
        <begin position="1535"/>
        <end position="1594"/>
    </location>
</feature>
<dbReference type="RefSeq" id="WP_099519060.1">
    <property type="nucleotide sequence ID" value="NZ_CP016808.1"/>
</dbReference>
<dbReference type="InterPro" id="IPR055235">
    <property type="entry name" value="ASD1_cat"/>
</dbReference>
<dbReference type="EC" id="3.2.1.55" evidence="3"/>
<dbReference type="SUPFAM" id="SSF51445">
    <property type="entry name" value="(Trans)glycosidases"/>
    <property type="match status" value="1"/>
</dbReference>
<dbReference type="Gene3D" id="2.60.120.200">
    <property type="match status" value="1"/>
</dbReference>
<dbReference type="InterPro" id="IPR051563">
    <property type="entry name" value="Glycosyl_Hydrolase_51"/>
</dbReference>
<evidence type="ECO:0000256" key="5">
    <source>
        <dbReference type="ARBA" id="ARBA00022801"/>
    </source>
</evidence>
<dbReference type="SUPFAM" id="SSF49899">
    <property type="entry name" value="Concanavalin A-like lectins/glucanases"/>
    <property type="match status" value="2"/>
</dbReference>
<dbReference type="GO" id="GO:0046373">
    <property type="term" value="P:L-arabinose metabolic process"/>
    <property type="evidence" value="ECO:0007669"/>
    <property type="project" value="InterPro"/>
</dbReference>
<dbReference type="PANTHER" id="PTHR31776:SF0">
    <property type="entry name" value="ALPHA-L-ARABINOFURANOSIDASE 1"/>
    <property type="match status" value="1"/>
</dbReference>
<dbReference type="InterPro" id="IPR013780">
    <property type="entry name" value="Glyco_hydro_b"/>
</dbReference>
<dbReference type="PROSITE" id="PS51272">
    <property type="entry name" value="SLH"/>
    <property type="match status" value="3"/>
</dbReference>
<dbReference type="SUPFAM" id="SSF49785">
    <property type="entry name" value="Galactose-binding domain-like"/>
    <property type="match status" value="1"/>
</dbReference>
<dbReference type="PANTHER" id="PTHR31776">
    <property type="entry name" value="ALPHA-L-ARABINOFURANOSIDASE 1"/>
    <property type="match status" value="1"/>
</dbReference>
<dbReference type="Gene3D" id="2.60.40.1180">
    <property type="entry name" value="Golgi alpha-mannosidase II"/>
    <property type="match status" value="1"/>
</dbReference>
<comment type="catalytic activity">
    <reaction evidence="1">
        <text>Hydrolysis of terminal non-reducing alpha-L-arabinofuranoside residues in alpha-L-arabinosides.</text>
        <dbReference type="EC" id="3.2.1.55"/>
    </reaction>
</comment>
<dbReference type="Pfam" id="PF22848">
    <property type="entry name" value="ASD1_dom"/>
    <property type="match status" value="1"/>
</dbReference>
<dbReference type="GO" id="GO:0046556">
    <property type="term" value="F:alpha-L-arabinofuranosidase activity"/>
    <property type="evidence" value="ECO:0007669"/>
    <property type="project" value="UniProtKB-EC"/>
</dbReference>
<dbReference type="Gene3D" id="2.60.120.560">
    <property type="entry name" value="Exo-inulinase, domain 1"/>
    <property type="match status" value="1"/>
</dbReference>
<proteinExistence type="inferred from homology"/>
<sequence>MVFLRNKLLRDIIASTMVLLLCFSVVSPVFAADENAIYKNAVAAVAEAAVSETAGPTAEEGVTEAITLDETAHAEATAAAVPDGLLLHYNFDDTAGSTVKDRSLNGYDGLLAGGAAFTADGKINGAIDLFGTDGYVKLPDGLLSSTHDMTIATWVKADSLGTWARVFDFGTSTTNWMFLTLKNNAGVAHFAALPQGNGENALAGPAFPASSSWQHVAVVISGNTYTMFINGIQVATVSNMQNDPSELGFTTNNYIGKSQFAADPYFDGKIDDFRIYDRALSASELVSLVGEALSDIEIIAYDKNWLELGDTTQQTKDLTLPAAGPGGTAITWASSDPATVSAEGKVTRPEAGQGDKTVILTATIAKGAEQDTKSFTIIVWELDSASYTLNINGREAAHEVSPTLYGIFYEDINYAADGGLYGEMVQNRSFEFGTSLYAWSKTAYGGAAGELTTATDRALNASNPRFARLTITNAGSAAGAGAGLANAGYSGLAVASGETYHFSVYARSASPLTKPLVAQLRGQNDAVYGSCEVTGITADWQKLGCAIQSSAASSNAKLVVIGMEQAVIDLDMVSLFPEKTWQNRTNGLRYDLAEMLDNLNPGFLRFPGGCIVEGGSLENRYRWKNTIGDVAERQVQRNQWAANYYQSFGLGFHEYFQLSEDIGAEPLPIIFIGQVSCHGNPPKVPMNELDPYIQDALDLIEYANGPVESTWGAVRAANGHPEPFQMKYLGVGNELWGQDYLDRYEVFYDAIKAKYPDIQLVLSAGAFPEDSMFHYAYDWLGSNGNKADLVDEHMYQSPQWFYNNVNRYDHYSRSGPKVFVGEYAAHGTGKKNNMESALAEAAFMTGLERNSDVVAMSSFAPLFARQGNTQWTTDLIWFDNSQAYGTPNYYVQQLFSRHVGQQLMPSQLQKNKSYSSSTVQGSIALGAWSTSVEYDDVTVTANDGTILLQNDFSDPSTLSQWSSFKGAWSMDSGVLKQSSTSTTDARLLLKDGQQWSNYTLQLKAKKAAGSEGFLIGFGAKDTDNYYWWNLGGWSNTLTVIEQAVGGTKSNVSNSLNSGVEANRWYDIKIELQGSLIRCYLDGVLVHEVDRDPGPLYSVTTKDEKTGDLIVKVVNIGGSEQTSIVNVDADYIDGSATVLELKAASAAAENSFAMPENVMPEVKEVAGIGQSFTYDFPAYSVTVLRLRTVPGAVITAIQPVQVKAAVGAVPLLPASVSVSKSDGSEQHANVQWGKIDEEQMSKTGLFKVKGEVAGTYLTAEATVLVAEEDGGPTPTPTPTPEPTPTPSPEPSASTTPQPTPSATPSPGETPQPTASATPTPSATPNPTSSPSGGSSSSQPTATPVVTGGGKQLVEVDEKTVKAAQESAIDGKIKLKINSNAEANEWQVKIPLTRLLEAGSTEKAKWLEIDTGFAIVTLSLKRLENNKGTAPKTLTLTITKADISKLPAATQQQLAGAVVYDFQLEVNGVKVSDFDGREDIVVAIPYSLQPGENPHQVIICYITDSGALEAVKNSNYDSISGSVVFKPKHFSKYAVMYKKAGFNDVTKAWQQQAIGAIAARDIISGTGGGQFKPEAVVTRAEFIAMLMNGLDLTEANALTPLSDVQQGAWYYDAVATAYKLGIVKGKSDGSFGVHDKITRQDMAVMAYQATKYAELELAEEAAAPFSDQHAISVYAKKGVAAMQAAGIVSGMGQNEFAPQAAATRAQAAVMIYKLLGLQGE</sequence>